<dbReference type="Pfam" id="PF17920">
    <property type="entry name" value="TetR_C_16"/>
    <property type="match status" value="1"/>
</dbReference>
<dbReference type="InterPro" id="IPR050109">
    <property type="entry name" value="HTH-type_TetR-like_transc_reg"/>
</dbReference>
<keyword evidence="1 2" id="KW-0238">DNA-binding</keyword>
<sequence>MAPPMGRRPGQQGTRQQIIDAARPLFAARGFAESSVRAIAREAGVDPAMINHWFGSKEGLFQAILDLPIDPITAIAGVADGPVEQIPQQLLDRFLAVWEDPELSDAMAIVLRRALDDPDQRLLLRGNVVHQFIAEPLRAALARRDPATADRRVALILTQMLGVIVARKVVGVEPLASLTPEQLHALLLPALTHHMLGDLS</sequence>
<dbReference type="EMBL" id="FUKQ01000047">
    <property type="protein sequence ID" value="SJN41816.1"/>
    <property type="molecule type" value="Genomic_DNA"/>
</dbReference>
<feature type="domain" description="HTH tetR-type" evidence="3">
    <location>
        <begin position="12"/>
        <end position="72"/>
    </location>
</feature>
<dbReference type="PANTHER" id="PTHR30055:SF235">
    <property type="entry name" value="TRANSCRIPTIONAL REGULATORY PROTEIN"/>
    <property type="match status" value="1"/>
</dbReference>
<evidence type="ECO:0000259" key="3">
    <source>
        <dbReference type="PROSITE" id="PS50977"/>
    </source>
</evidence>
<dbReference type="PRINTS" id="PR00455">
    <property type="entry name" value="HTHTETR"/>
</dbReference>
<organism evidence="4 5">
    <name type="scientific">Luteococcus japonicus LSP_Lj1</name>
    <dbReference type="NCBI Taxonomy" id="1255658"/>
    <lineage>
        <taxon>Bacteria</taxon>
        <taxon>Bacillati</taxon>
        <taxon>Actinomycetota</taxon>
        <taxon>Actinomycetes</taxon>
        <taxon>Propionibacteriales</taxon>
        <taxon>Propionibacteriaceae</taxon>
        <taxon>Luteococcus</taxon>
    </lineage>
</organism>
<dbReference type="SUPFAM" id="SSF46689">
    <property type="entry name" value="Homeodomain-like"/>
    <property type="match status" value="1"/>
</dbReference>
<gene>
    <name evidence="4" type="ORF">FM114_13070</name>
</gene>
<dbReference type="InterPro" id="IPR001647">
    <property type="entry name" value="HTH_TetR"/>
</dbReference>
<dbReference type="InterPro" id="IPR009057">
    <property type="entry name" value="Homeodomain-like_sf"/>
</dbReference>
<dbReference type="AlphaFoldDB" id="A0A1R4KBX2"/>
<dbReference type="Gene3D" id="1.10.357.10">
    <property type="entry name" value="Tetracycline Repressor, domain 2"/>
    <property type="match status" value="1"/>
</dbReference>
<dbReference type="OrthoDB" id="3210235at2"/>
<name>A0A1R4KBX2_9ACTN</name>
<feature type="DNA-binding region" description="H-T-H motif" evidence="2">
    <location>
        <begin position="35"/>
        <end position="54"/>
    </location>
</feature>
<dbReference type="GO" id="GO:0003700">
    <property type="term" value="F:DNA-binding transcription factor activity"/>
    <property type="evidence" value="ECO:0007669"/>
    <property type="project" value="TreeGrafter"/>
</dbReference>
<accession>A0A1R4KBX2</accession>
<dbReference type="InterPro" id="IPR036271">
    <property type="entry name" value="Tet_transcr_reg_TetR-rel_C_sf"/>
</dbReference>
<evidence type="ECO:0000313" key="5">
    <source>
        <dbReference type="Proteomes" id="UP000188342"/>
    </source>
</evidence>
<dbReference type="Proteomes" id="UP000188342">
    <property type="component" value="Unassembled WGS sequence"/>
</dbReference>
<protein>
    <submittedName>
        <fullName evidence="4">Transcriptional regulator, TetR family</fullName>
    </submittedName>
</protein>
<dbReference type="GO" id="GO:0000976">
    <property type="term" value="F:transcription cis-regulatory region binding"/>
    <property type="evidence" value="ECO:0007669"/>
    <property type="project" value="TreeGrafter"/>
</dbReference>
<dbReference type="PROSITE" id="PS50977">
    <property type="entry name" value="HTH_TETR_2"/>
    <property type="match status" value="1"/>
</dbReference>
<dbReference type="Pfam" id="PF00440">
    <property type="entry name" value="TetR_N"/>
    <property type="match status" value="1"/>
</dbReference>
<reference evidence="4 5" key="1">
    <citation type="submission" date="2017-02" db="EMBL/GenBank/DDBJ databases">
        <authorList>
            <person name="Peterson S.W."/>
        </authorList>
    </citation>
    <scope>NUCLEOTIDE SEQUENCE [LARGE SCALE GENOMIC DNA]</scope>
    <source>
        <strain evidence="4 5">LSP_Lj1</strain>
    </source>
</reference>
<evidence type="ECO:0000256" key="2">
    <source>
        <dbReference type="PROSITE-ProRule" id="PRU00335"/>
    </source>
</evidence>
<dbReference type="InterPro" id="IPR041678">
    <property type="entry name" value="TetR_C_16"/>
</dbReference>
<dbReference type="SUPFAM" id="SSF48498">
    <property type="entry name" value="Tetracyclin repressor-like, C-terminal domain"/>
    <property type="match status" value="1"/>
</dbReference>
<dbReference type="RefSeq" id="WP_094765572.1">
    <property type="nucleotide sequence ID" value="NZ_FUKQ01000047.1"/>
</dbReference>
<dbReference type="PANTHER" id="PTHR30055">
    <property type="entry name" value="HTH-TYPE TRANSCRIPTIONAL REGULATOR RUTR"/>
    <property type="match status" value="1"/>
</dbReference>
<proteinExistence type="predicted"/>
<evidence type="ECO:0000313" key="4">
    <source>
        <dbReference type="EMBL" id="SJN41816.1"/>
    </source>
</evidence>
<dbReference type="Gene3D" id="1.10.10.60">
    <property type="entry name" value="Homeodomain-like"/>
    <property type="match status" value="1"/>
</dbReference>
<dbReference type="STRING" id="1255658.FM114_13070"/>
<evidence type="ECO:0000256" key="1">
    <source>
        <dbReference type="ARBA" id="ARBA00023125"/>
    </source>
</evidence>
<keyword evidence="5" id="KW-1185">Reference proteome</keyword>